<evidence type="ECO:0000259" key="15">
    <source>
        <dbReference type="PROSITE" id="PS51103"/>
    </source>
</evidence>
<dbReference type="RefSeq" id="WP_015336007.1">
    <property type="nucleotide sequence ID" value="NC_020055.1"/>
</dbReference>
<dbReference type="EMBL" id="FO203522">
    <property type="protein sequence ID" value="CCO23403.1"/>
    <property type="molecule type" value="Genomic_DNA"/>
</dbReference>
<feature type="transmembrane region" description="Helical" evidence="12">
    <location>
        <begin position="94"/>
        <end position="112"/>
    </location>
</feature>
<feature type="active site" description="Phosphocysteine intermediate; for EIIB activity" evidence="11">
    <location>
        <position position="405"/>
    </location>
</feature>
<organism evidence="16 17">
    <name type="scientific">Maridesulfovibrio hydrothermalis AM13 = DSM 14728</name>
    <dbReference type="NCBI Taxonomy" id="1121451"/>
    <lineage>
        <taxon>Bacteria</taxon>
        <taxon>Pseudomonadati</taxon>
        <taxon>Thermodesulfobacteriota</taxon>
        <taxon>Desulfovibrionia</taxon>
        <taxon>Desulfovibrionales</taxon>
        <taxon>Desulfovibrionaceae</taxon>
        <taxon>Maridesulfovibrio</taxon>
    </lineage>
</organism>
<evidence type="ECO:0000256" key="11">
    <source>
        <dbReference type="PROSITE-ProRule" id="PRU00421"/>
    </source>
</evidence>
<keyword evidence="6" id="KW-0598">Phosphotransferase system</keyword>
<keyword evidence="8" id="KW-0418">Kinase</keyword>
<dbReference type="InterPro" id="IPR036878">
    <property type="entry name" value="Glu_permease_IIB"/>
</dbReference>
<dbReference type="Gene3D" id="2.70.70.10">
    <property type="entry name" value="Glucose Permease (Domain IIA)"/>
    <property type="match status" value="1"/>
</dbReference>
<dbReference type="NCBIfam" id="NF006962">
    <property type="entry name" value="PRK09439.1"/>
    <property type="match status" value="1"/>
</dbReference>
<dbReference type="PANTHER" id="PTHR30009">
    <property type="entry name" value="CYTOCHROME C-TYPE SYNTHESIS PROTEIN AND PTS TRANSMEMBRANE COMPONENT"/>
    <property type="match status" value="1"/>
</dbReference>
<feature type="transmembrane region" description="Helical" evidence="12">
    <location>
        <begin position="192"/>
        <end position="209"/>
    </location>
</feature>
<dbReference type="GO" id="GO:0008982">
    <property type="term" value="F:protein-N(PI)-phosphohistidine-sugar phosphotransferase activity"/>
    <property type="evidence" value="ECO:0007669"/>
    <property type="project" value="InterPro"/>
</dbReference>
<dbReference type="InterPro" id="IPR003352">
    <property type="entry name" value="PTS_EIIC"/>
</dbReference>
<keyword evidence="3" id="KW-1003">Cell membrane</keyword>
<feature type="domain" description="PTS EIIB type-1" evidence="14">
    <location>
        <begin position="383"/>
        <end position="465"/>
    </location>
</feature>
<dbReference type="InterPro" id="IPR010974">
    <property type="entry name" value="PTS_IIBC_nag"/>
</dbReference>
<dbReference type="eggNOG" id="COG2190">
    <property type="taxonomic scope" value="Bacteria"/>
</dbReference>
<dbReference type="eggNOG" id="COG1263">
    <property type="taxonomic scope" value="Bacteria"/>
</dbReference>
<reference evidence="16 17" key="1">
    <citation type="submission" date="2012-10" db="EMBL/GenBank/DDBJ databases">
        <authorList>
            <person name="Genoscope - CEA"/>
        </authorList>
    </citation>
    <scope>NUCLEOTIDE SEQUENCE [LARGE SCALE GENOMIC DNA]</scope>
    <source>
        <strain evidence="17">AM13 / DSM 14728</strain>
    </source>
</reference>
<dbReference type="SUPFAM" id="SSF51261">
    <property type="entry name" value="Duplicated hybrid motif"/>
    <property type="match status" value="1"/>
</dbReference>
<evidence type="ECO:0000256" key="8">
    <source>
        <dbReference type="ARBA" id="ARBA00022777"/>
    </source>
</evidence>
<keyword evidence="7 12" id="KW-0812">Transmembrane</keyword>
<dbReference type="InterPro" id="IPR001127">
    <property type="entry name" value="PTS_EIIA_1_perm"/>
</dbReference>
<dbReference type="PROSITE" id="PS00371">
    <property type="entry name" value="PTS_EIIA_TYPE_1_HIS"/>
    <property type="match status" value="1"/>
</dbReference>
<dbReference type="Pfam" id="PF00358">
    <property type="entry name" value="PTS_EIIA_1"/>
    <property type="match status" value="1"/>
</dbReference>
<feature type="transmembrane region" description="Helical" evidence="12">
    <location>
        <begin position="162"/>
        <end position="180"/>
    </location>
</feature>
<dbReference type="HOGENOM" id="CLU_012312_1_2_7"/>
<protein>
    <submittedName>
        <fullName evidence="16">Phosphotransferase system (PTS) glucosamine-specific enzyme IICBA component</fullName>
        <ecNumber evidence="16">2.7.1.69</ecNumber>
    </submittedName>
</protein>
<dbReference type="PANTHER" id="PTHR30009:SF4">
    <property type="entry name" value="PTS SYSTEM N-ACETYLGLUCOSAMINE-SPECIFIC EIICBA COMPONENT"/>
    <property type="match status" value="1"/>
</dbReference>
<feature type="transmembrane region" description="Helical" evidence="12">
    <location>
        <begin position="12"/>
        <end position="32"/>
    </location>
</feature>
<dbReference type="AlphaFoldDB" id="L0R9H9"/>
<evidence type="ECO:0000256" key="1">
    <source>
        <dbReference type="ARBA" id="ARBA00004651"/>
    </source>
</evidence>
<dbReference type="STRING" id="1121451.DESAM_21122"/>
<keyword evidence="4" id="KW-0762">Sugar transport</keyword>
<evidence type="ECO:0000256" key="12">
    <source>
        <dbReference type="SAM" id="Phobius"/>
    </source>
</evidence>
<evidence type="ECO:0000256" key="2">
    <source>
        <dbReference type="ARBA" id="ARBA00022448"/>
    </source>
</evidence>
<keyword evidence="10 12" id="KW-0472">Membrane</keyword>
<feature type="transmembrane region" description="Helical" evidence="12">
    <location>
        <begin position="336"/>
        <end position="356"/>
    </location>
</feature>
<dbReference type="NCBIfam" id="TIGR01998">
    <property type="entry name" value="PTS-II-BC-nag"/>
    <property type="match status" value="1"/>
</dbReference>
<dbReference type="PATRIC" id="fig|1121451.3.peg.1376"/>
<dbReference type="GO" id="GO:0016301">
    <property type="term" value="F:kinase activity"/>
    <property type="evidence" value="ECO:0007669"/>
    <property type="project" value="UniProtKB-KW"/>
</dbReference>
<dbReference type="PROSITE" id="PS51103">
    <property type="entry name" value="PTS_EIIC_TYPE_1"/>
    <property type="match status" value="1"/>
</dbReference>
<dbReference type="InterPro" id="IPR011055">
    <property type="entry name" value="Dup_hybrid_motif"/>
</dbReference>
<evidence type="ECO:0000313" key="16">
    <source>
        <dbReference type="EMBL" id="CCO23403.1"/>
    </source>
</evidence>
<feature type="transmembrane region" description="Helical" evidence="12">
    <location>
        <begin position="44"/>
        <end position="64"/>
    </location>
</feature>
<evidence type="ECO:0000256" key="3">
    <source>
        <dbReference type="ARBA" id="ARBA00022475"/>
    </source>
</evidence>
<dbReference type="NCBIfam" id="TIGR00826">
    <property type="entry name" value="EIIB_glc"/>
    <property type="match status" value="1"/>
</dbReference>
<dbReference type="PROSITE" id="PS01035">
    <property type="entry name" value="PTS_EIIB_TYPE_1_CYS"/>
    <property type="match status" value="1"/>
</dbReference>
<dbReference type="GO" id="GO:0090563">
    <property type="term" value="F:protein-phosphocysteine-sugar phosphotransferase activity"/>
    <property type="evidence" value="ECO:0007669"/>
    <property type="project" value="TreeGrafter"/>
</dbReference>
<dbReference type="GO" id="GO:0009401">
    <property type="term" value="P:phosphoenolpyruvate-dependent sugar phosphotransferase system"/>
    <property type="evidence" value="ECO:0007669"/>
    <property type="project" value="UniProtKB-KW"/>
</dbReference>
<evidence type="ECO:0000256" key="7">
    <source>
        <dbReference type="ARBA" id="ARBA00022692"/>
    </source>
</evidence>
<evidence type="ECO:0000259" key="13">
    <source>
        <dbReference type="PROSITE" id="PS51093"/>
    </source>
</evidence>
<proteinExistence type="predicted"/>
<name>L0R9H9_9BACT</name>
<dbReference type="KEGG" id="dhy:DESAM_21122"/>
<feature type="transmembrane region" description="Helical" evidence="12">
    <location>
        <begin position="282"/>
        <end position="306"/>
    </location>
</feature>
<keyword evidence="17" id="KW-1185">Reference proteome</keyword>
<dbReference type="OrthoDB" id="9765468at2"/>
<dbReference type="Pfam" id="PF02378">
    <property type="entry name" value="PTS_EIIC"/>
    <property type="match status" value="1"/>
</dbReference>
<dbReference type="InterPro" id="IPR050429">
    <property type="entry name" value="PTS_Glucose_EIICBA"/>
</dbReference>
<keyword evidence="5 16" id="KW-0808">Transferase</keyword>
<feature type="transmembrane region" description="Helical" evidence="12">
    <location>
        <begin position="71"/>
        <end position="88"/>
    </location>
</feature>
<evidence type="ECO:0000256" key="10">
    <source>
        <dbReference type="ARBA" id="ARBA00023136"/>
    </source>
</evidence>
<dbReference type="NCBIfam" id="TIGR00830">
    <property type="entry name" value="PTBA"/>
    <property type="match status" value="1"/>
</dbReference>
<dbReference type="InterPro" id="IPR013013">
    <property type="entry name" value="PTS_EIIC_1"/>
</dbReference>
<dbReference type="GO" id="GO:0019866">
    <property type="term" value="C:organelle inner membrane"/>
    <property type="evidence" value="ECO:0007669"/>
    <property type="project" value="InterPro"/>
</dbReference>
<evidence type="ECO:0000256" key="9">
    <source>
        <dbReference type="ARBA" id="ARBA00022989"/>
    </source>
</evidence>
<feature type="domain" description="PTS EIIA type-1" evidence="13">
    <location>
        <begin position="489"/>
        <end position="593"/>
    </location>
</feature>
<dbReference type="GO" id="GO:0015572">
    <property type="term" value="F:N-acetylglucosamine transmembrane transporter activity"/>
    <property type="evidence" value="ECO:0007669"/>
    <property type="project" value="InterPro"/>
</dbReference>
<dbReference type="FunFam" id="2.70.70.10:FF:000001">
    <property type="entry name" value="PTS system glucose-specific IIA component"/>
    <property type="match status" value="1"/>
</dbReference>
<feature type="domain" description="PTS EIIC type-1" evidence="15">
    <location>
        <begin position="1"/>
        <end position="368"/>
    </location>
</feature>
<sequence length="619" mass="66255">MRILEGLQKLGRSLMLPIAVLPVAALMLRLGAGDLLDIPFIFKAGDAIFSNLPLIFAIGVAVGLSKDNAGASALAGAIGYLVFTAAIGSLDKDINMGVLSGIIMGITAGTIYNRFYQIKLVEWLAFFGGRRFVPIATSGCALILAYFFHFTWPPVQAGIDAVANWVIGSGPIGTFVYGTLNRMLIPTGLHHIMNNIVWFQFGDFTNAAGQVVHGDLHRFFAGDPNSGGFMAGFFPIMMFGLPAIALAMYKTARTEHRAQVAGILFSVAFTAFLTGVTEPLEYMFMFIAPVLYVIHALLTGVSLALCTLLNIKIGFGFSAGAIDYVLNYGLATNPLLGLALGAGFFVIYYFLFVFAIKIFDLKTPGREEDASTAPVDLSDEDTLTLAQSCIRELGGPSNLTSIDSCITRLRLEVEDPSIINDEGLKRCGAKGIVRVGSKGVQVILGTQAELVAIAMGAMKREEAELMESHEVRLFSPIDGEVVPIEDTPDPVFADKSVGDGVSIIPTGDTMYAPADGTIGKIFKTNHAFSMITDDGVELFVHFGVDTVNLKGEGFTRVAEQGATVKKGDPVIHFDLGLLTEKAKSVITPVVISNMDEFGEMTKVSGKVAAGDPILYIKKK</sequence>
<dbReference type="Gene3D" id="3.30.1360.60">
    <property type="entry name" value="Glucose permease domain IIB"/>
    <property type="match status" value="1"/>
</dbReference>
<keyword evidence="2" id="KW-0813">Transport</keyword>
<comment type="subcellular location">
    <subcellularLocation>
        <location evidence="1">Cell membrane</location>
        <topology evidence="1">Multi-pass membrane protein</topology>
    </subcellularLocation>
</comment>
<dbReference type="InterPro" id="IPR001996">
    <property type="entry name" value="PTS_IIB_1"/>
</dbReference>
<dbReference type="Pfam" id="PF00367">
    <property type="entry name" value="PTS_EIIB"/>
    <property type="match status" value="1"/>
</dbReference>
<dbReference type="GO" id="GO:0005886">
    <property type="term" value="C:plasma membrane"/>
    <property type="evidence" value="ECO:0007669"/>
    <property type="project" value="UniProtKB-SubCell"/>
</dbReference>
<feature type="transmembrane region" description="Helical" evidence="12">
    <location>
        <begin position="260"/>
        <end position="276"/>
    </location>
</feature>
<dbReference type="GO" id="GO:0015764">
    <property type="term" value="P:N-acetylglucosamine transport"/>
    <property type="evidence" value="ECO:0007669"/>
    <property type="project" value="TreeGrafter"/>
</dbReference>
<keyword evidence="9 12" id="KW-1133">Transmembrane helix</keyword>
<evidence type="ECO:0000256" key="4">
    <source>
        <dbReference type="ARBA" id="ARBA00022597"/>
    </source>
</evidence>
<evidence type="ECO:0000256" key="5">
    <source>
        <dbReference type="ARBA" id="ARBA00022679"/>
    </source>
</evidence>
<evidence type="ECO:0000313" key="17">
    <source>
        <dbReference type="Proteomes" id="UP000010808"/>
    </source>
</evidence>
<dbReference type="EC" id="2.7.1.69" evidence="16"/>
<feature type="transmembrane region" description="Helical" evidence="12">
    <location>
        <begin position="132"/>
        <end position="150"/>
    </location>
</feature>
<dbReference type="SUPFAM" id="SSF55604">
    <property type="entry name" value="Glucose permease domain IIB"/>
    <property type="match status" value="1"/>
</dbReference>
<dbReference type="InterPro" id="IPR018113">
    <property type="entry name" value="PTrfase_EIIB_Cys"/>
</dbReference>
<feature type="transmembrane region" description="Helical" evidence="12">
    <location>
        <begin position="229"/>
        <end position="248"/>
    </location>
</feature>
<gene>
    <name evidence="16" type="primary">gamP</name>
    <name evidence="16" type="ORF">DESAM_21122</name>
</gene>
<evidence type="ECO:0000259" key="14">
    <source>
        <dbReference type="PROSITE" id="PS51098"/>
    </source>
</evidence>
<evidence type="ECO:0000256" key="6">
    <source>
        <dbReference type="ARBA" id="ARBA00022683"/>
    </source>
</evidence>
<dbReference type="PROSITE" id="PS51098">
    <property type="entry name" value="PTS_EIIB_TYPE_1"/>
    <property type="match status" value="1"/>
</dbReference>
<dbReference type="Proteomes" id="UP000010808">
    <property type="component" value="Chromosome"/>
</dbReference>
<dbReference type="PROSITE" id="PS51093">
    <property type="entry name" value="PTS_EIIA_TYPE_1"/>
    <property type="match status" value="1"/>
</dbReference>
<accession>L0R9H9</accession>